<dbReference type="GeneID" id="28960523"/>
<dbReference type="Proteomes" id="UP000009097">
    <property type="component" value="Unassembled WGS sequence"/>
</dbReference>
<evidence type="ECO:0000313" key="2">
    <source>
        <dbReference type="Proteomes" id="UP000009097"/>
    </source>
</evidence>
<reference evidence="1" key="1">
    <citation type="submission" date="2007-04" db="EMBL/GenBank/DDBJ databases">
        <authorList>
            <consortium name="The Broad Institute Genome Sequencing Platform"/>
            <person name="Birren B."/>
            <person name="Lander E."/>
            <person name="Galagan J."/>
            <person name="Nusbaum C."/>
            <person name="Devon K."/>
            <person name="Ma L.-J."/>
            <person name="Jaffe D."/>
            <person name="Butler J."/>
            <person name="Alvarez P."/>
            <person name="Gnerre S."/>
            <person name="Grabherr M."/>
            <person name="Kleber M."/>
            <person name="Mauceli E."/>
            <person name="Brockman W."/>
            <person name="MacCallum I.A."/>
            <person name="Young S."/>
            <person name="LaButti K."/>
            <person name="DeCaprio D."/>
            <person name="Crawford M."/>
            <person name="Koehrsen M."/>
            <person name="Engels R."/>
            <person name="Montgomery P."/>
            <person name="Pearson M."/>
            <person name="Howarth C."/>
            <person name="Larson L."/>
            <person name="White J."/>
            <person name="O'Leary S."/>
            <person name="Kodira C."/>
            <person name="Zeng Q."/>
            <person name="Yandava C."/>
            <person name="Alvarado L."/>
            <person name="Kistler C."/>
            <person name="Shim W.-B."/>
            <person name="Kang S."/>
            <person name="Woloshuk C."/>
        </authorList>
    </citation>
    <scope>NUCLEOTIDE SEQUENCE</scope>
    <source>
        <strain evidence="1">4287</strain>
    </source>
</reference>
<dbReference type="RefSeq" id="XP_018245296.1">
    <property type="nucleotide sequence ID" value="XM_018400093.1"/>
</dbReference>
<protein>
    <submittedName>
        <fullName evidence="1">Uncharacterized protein</fullName>
    </submittedName>
</protein>
<gene>
    <name evidence="1" type="ORF">FOXG_19817</name>
</gene>
<proteinExistence type="predicted"/>
<dbReference type="AlphaFoldDB" id="A0A0J9V8M3"/>
<dbReference type="EMBL" id="DS231705">
    <property type="protein sequence ID" value="KNB07251.1"/>
    <property type="molecule type" value="Genomic_DNA"/>
</dbReference>
<reference evidence="1" key="2">
    <citation type="journal article" date="2010" name="Nature">
        <title>Comparative genomics reveals mobile pathogenicity chromosomes in Fusarium.</title>
        <authorList>
            <person name="Ma L.J."/>
            <person name="van der Does H.C."/>
            <person name="Borkovich K.A."/>
            <person name="Coleman J.J."/>
            <person name="Daboussi M.J."/>
            <person name="Di Pietro A."/>
            <person name="Dufresne M."/>
            <person name="Freitag M."/>
            <person name="Grabherr M."/>
            <person name="Henrissat B."/>
            <person name="Houterman P.M."/>
            <person name="Kang S."/>
            <person name="Shim W.B."/>
            <person name="Woloshuk C."/>
            <person name="Xie X."/>
            <person name="Xu J.R."/>
            <person name="Antoniw J."/>
            <person name="Baker S.E."/>
            <person name="Bluhm B.H."/>
            <person name="Breakspear A."/>
            <person name="Brown D.W."/>
            <person name="Butchko R.A."/>
            <person name="Chapman S."/>
            <person name="Coulson R."/>
            <person name="Coutinho P.M."/>
            <person name="Danchin E.G."/>
            <person name="Diener A."/>
            <person name="Gale L.R."/>
            <person name="Gardiner D.M."/>
            <person name="Goff S."/>
            <person name="Hammond-Kosack K.E."/>
            <person name="Hilburn K."/>
            <person name="Hua-Van A."/>
            <person name="Jonkers W."/>
            <person name="Kazan K."/>
            <person name="Kodira C.D."/>
            <person name="Koehrsen M."/>
            <person name="Kumar L."/>
            <person name="Lee Y.H."/>
            <person name="Li L."/>
            <person name="Manners J.M."/>
            <person name="Miranda-Saavedra D."/>
            <person name="Mukherjee M."/>
            <person name="Park G."/>
            <person name="Park J."/>
            <person name="Park S.Y."/>
            <person name="Proctor R.H."/>
            <person name="Regev A."/>
            <person name="Ruiz-Roldan M.C."/>
            <person name="Sain D."/>
            <person name="Sakthikumar S."/>
            <person name="Sykes S."/>
            <person name="Schwartz D.C."/>
            <person name="Turgeon B.G."/>
            <person name="Wapinski I."/>
            <person name="Yoder O."/>
            <person name="Young S."/>
            <person name="Zeng Q."/>
            <person name="Zhou S."/>
            <person name="Galagan J."/>
            <person name="Cuomo C.A."/>
            <person name="Kistler H.C."/>
            <person name="Rep M."/>
        </authorList>
    </citation>
    <scope>NUCLEOTIDE SEQUENCE [LARGE SCALE GENOMIC DNA]</scope>
    <source>
        <strain evidence="1">4287</strain>
    </source>
</reference>
<name>A0A0J9V8M3_FUSO4</name>
<accession>A0A0J9V8M3</accession>
<dbReference type="KEGG" id="fox:FOXG_19817"/>
<sequence length="68" mass="8002">MQNRKRLWVENVKSNHPPQSKPFMHVFHIAAYPSSDNQSFSTIKTIRSGKANQRKVIPKLEELEWIAR</sequence>
<evidence type="ECO:0000313" key="1">
    <source>
        <dbReference type="EMBL" id="KNB07251.1"/>
    </source>
</evidence>
<organism evidence="1 2">
    <name type="scientific">Fusarium oxysporum f. sp. lycopersici (strain 4287 / CBS 123668 / FGSC 9935 / NRRL 34936)</name>
    <name type="common">Fusarium vascular wilt of tomato</name>
    <dbReference type="NCBI Taxonomy" id="426428"/>
    <lineage>
        <taxon>Eukaryota</taxon>
        <taxon>Fungi</taxon>
        <taxon>Dikarya</taxon>
        <taxon>Ascomycota</taxon>
        <taxon>Pezizomycotina</taxon>
        <taxon>Sordariomycetes</taxon>
        <taxon>Hypocreomycetidae</taxon>
        <taxon>Hypocreales</taxon>
        <taxon>Nectriaceae</taxon>
        <taxon>Fusarium</taxon>
        <taxon>Fusarium oxysporum species complex</taxon>
    </lineage>
</organism>
<dbReference type="VEuPathDB" id="FungiDB:FOXG_19817"/>